<comment type="similarity">
    <text evidence="2">Belongs to the bacterial solute-binding protein 2 family.</text>
</comment>
<organism evidence="5">
    <name type="scientific">uncultured Rubrobacteraceae bacterium</name>
    <dbReference type="NCBI Taxonomy" id="349277"/>
    <lineage>
        <taxon>Bacteria</taxon>
        <taxon>Bacillati</taxon>
        <taxon>Actinomycetota</taxon>
        <taxon>Rubrobacteria</taxon>
        <taxon>Rubrobacterales</taxon>
        <taxon>Rubrobacteraceae</taxon>
        <taxon>environmental samples</taxon>
    </lineage>
</organism>
<evidence type="ECO:0000256" key="2">
    <source>
        <dbReference type="ARBA" id="ARBA00007639"/>
    </source>
</evidence>
<name>A0A6J4QNP6_9ACTN</name>
<dbReference type="CDD" id="cd06314">
    <property type="entry name" value="PBP1_tmGBP"/>
    <property type="match status" value="1"/>
</dbReference>
<dbReference type="AlphaFoldDB" id="A0A6J4QNP6"/>
<dbReference type="GO" id="GO:0030288">
    <property type="term" value="C:outer membrane-bounded periplasmic space"/>
    <property type="evidence" value="ECO:0007669"/>
    <property type="project" value="TreeGrafter"/>
</dbReference>
<evidence type="ECO:0000256" key="3">
    <source>
        <dbReference type="SAM" id="SignalP"/>
    </source>
</evidence>
<dbReference type="GO" id="GO:0030246">
    <property type="term" value="F:carbohydrate binding"/>
    <property type="evidence" value="ECO:0007669"/>
    <property type="project" value="TreeGrafter"/>
</dbReference>
<dbReference type="InterPro" id="IPR025997">
    <property type="entry name" value="SBP_2_dom"/>
</dbReference>
<dbReference type="Pfam" id="PF13407">
    <property type="entry name" value="Peripla_BP_4"/>
    <property type="match status" value="1"/>
</dbReference>
<gene>
    <name evidence="5" type="ORF">AVDCRST_MAG01-01-3995</name>
</gene>
<protein>
    <recommendedName>
        <fullName evidence="4">Periplasmic binding protein domain-containing protein</fullName>
    </recommendedName>
</protein>
<evidence type="ECO:0000256" key="1">
    <source>
        <dbReference type="ARBA" id="ARBA00004196"/>
    </source>
</evidence>
<feature type="non-terminal residue" evidence="5">
    <location>
        <position position="284"/>
    </location>
</feature>
<dbReference type="SUPFAM" id="SSF53822">
    <property type="entry name" value="Periplasmic binding protein-like I"/>
    <property type="match status" value="1"/>
</dbReference>
<keyword evidence="3" id="KW-0732">Signal</keyword>
<accession>A0A6J4QNP6</accession>
<dbReference type="PANTHER" id="PTHR30036:SF7">
    <property type="entry name" value="ABC TRANSPORTER PERIPLASMIC-BINDING PROTEIN YPHF"/>
    <property type="match status" value="1"/>
</dbReference>
<proteinExistence type="inferred from homology"/>
<feature type="domain" description="Periplasmic binding protein" evidence="4">
    <location>
        <begin position="37"/>
        <end position="283"/>
    </location>
</feature>
<comment type="subcellular location">
    <subcellularLocation>
        <location evidence="1">Cell envelope</location>
    </subcellularLocation>
</comment>
<dbReference type="PANTHER" id="PTHR30036">
    <property type="entry name" value="D-XYLOSE-BINDING PERIPLASMIC PROTEIN"/>
    <property type="match status" value="1"/>
</dbReference>
<evidence type="ECO:0000259" key="4">
    <source>
        <dbReference type="Pfam" id="PF13407"/>
    </source>
</evidence>
<sequence length="284" mass="29527">MKRLVVLAAIAMGVFVAAGCGGGALSAGGGEDEELYVFLPKSLDNPYWFDARKGMNAEAKELGVTAEFLGPQTADAGKQVEIFENALNRNPAGIAVSANDPETVKATIARAREMNIPVLAWDSEVPDSEVLAYVGTDNVAAGEQAAEALAKTMNEKGTVGVLAGSVTALNARQRLDGLKKGLKQYPDIEIVTTEITNESVSTATSKAESLLQAQSGIDALFGVTGADAPGAALAVKQAGNCGDTQVVGFDVVPQGVELMKEGCIQGLISQKPYGMTRQALKMLH</sequence>
<dbReference type="Gene3D" id="3.40.50.2300">
    <property type="match status" value="2"/>
</dbReference>
<feature type="signal peptide" evidence="3">
    <location>
        <begin position="1"/>
        <end position="17"/>
    </location>
</feature>
<dbReference type="EMBL" id="CADCUW010000519">
    <property type="protein sequence ID" value="CAA9445069.1"/>
    <property type="molecule type" value="Genomic_DNA"/>
</dbReference>
<evidence type="ECO:0000313" key="5">
    <source>
        <dbReference type="EMBL" id="CAA9445069.1"/>
    </source>
</evidence>
<dbReference type="PROSITE" id="PS51257">
    <property type="entry name" value="PROKAR_LIPOPROTEIN"/>
    <property type="match status" value="1"/>
</dbReference>
<dbReference type="InterPro" id="IPR028082">
    <property type="entry name" value="Peripla_BP_I"/>
</dbReference>
<feature type="chain" id="PRO_5039731234" description="Periplasmic binding protein domain-containing protein" evidence="3">
    <location>
        <begin position="18"/>
        <end position="284"/>
    </location>
</feature>
<reference evidence="5" key="1">
    <citation type="submission" date="2020-02" db="EMBL/GenBank/DDBJ databases">
        <authorList>
            <person name="Meier V. D."/>
        </authorList>
    </citation>
    <scope>NUCLEOTIDE SEQUENCE</scope>
    <source>
        <strain evidence="5">AVDCRST_MAG01</strain>
    </source>
</reference>
<dbReference type="InterPro" id="IPR050555">
    <property type="entry name" value="Bact_Solute-Bind_Prot2"/>
</dbReference>